<keyword evidence="2" id="KW-1185">Reference proteome</keyword>
<organism evidence="1 2">
    <name type="scientific">Gigaspora margarita</name>
    <dbReference type="NCBI Taxonomy" id="4874"/>
    <lineage>
        <taxon>Eukaryota</taxon>
        <taxon>Fungi</taxon>
        <taxon>Fungi incertae sedis</taxon>
        <taxon>Mucoromycota</taxon>
        <taxon>Glomeromycotina</taxon>
        <taxon>Glomeromycetes</taxon>
        <taxon>Diversisporales</taxon>
        <taxon>Gigasporaceae</taxon>
        <taxon>Gigaspora</taxon>
    </lineage>
</organism>
<dbReference type="EMBL" id="WTPW01003644">
    <property type="protein sequence ID" value="KAF0336086.1"/>
    <property type="molecule type" value="Genomic_DNA"/>
</dbReference>
<name>A0A8H3ZYR5_GIGMA</name>
<evidence type="ECO:0000313" key="2">
    <source>
        <dbReference type="Proteomes" id="UP000439903"/>
    </source>
</evidence>
<evidence type="ECO:0000313" key="1">
    <source>
        <dbReference type="EMBL" id="KAF0336086.1"/>
    </source>
</evidence>
<dbReference type="Proteomes" id="UP000439903">
    <property type="component" value="Unassembled WGS sequence"/>
</dbReference>
<proteinExistence type="predicted"/>
<accession>A0A8H3ZYR5</accession>
<dbReference type="OrthoDB" id="2437758at2759"/>
<protein>
    <submittedName>
        <fullName evidence="1">Uncharacterized protein</fullName>
    </submittedName>
</protein>
<comment type="caution">
    <text evidence="1">The sequence shown here is derived from an EMBL/GenBank/DDBJ whole genome shotgun (WGS) entry which is preliminary data.</text>
</comment>
<dbReference type="AlphaFoldDB" id="A0A8H3ZYR5"/>
<sequence length="155" mass="17573">MTRPLPLILQNLYLASPDNFSHNSHQYNSLFTFTILGYTGSVVHLLHPHAFAINGRAYHQVYSANAKGLNQKIVNLIKHKLTAVNLFVEGLRQLYDVDYPQAHLIIRQLTNNAEVAACTIVHSTAVIQERCVHIWHVGKENPTYISILDENYEAL</sequence>
<reference evidence="1 2" key="1">
    <citation type="journal article" date="2019" name="Environ. Microbiol.">
        <title>At the nexus of three kingdoms: the genome of the mycorrhizal fungus Gigaspora margarita provides insights into plant, endobacterial and fungal interactions.</title>
        <authorList>
            <person name="Venice F."/>
            <person name="Ghignone S."/>
            <person name="Salvioli di Fossalunga A."/>
            <person name="Amselem J."/>
            <person name="Novero M."/>
            <person name="Xianan X."/>
            <person name="Sedzielewska Toro K."/>
            <person name="Morin E."/>
            <person name="Lipzen A."/>
            <person name="Grigoriev I.V."/>
            <person name="Henrissat B."/>
            <person name="Martin F.M."/>
            <person name="Bonfante P."/>
        </authorList>
    </citation>
    <scope>NUCLEOTIDE SEQUENCE [LARGE SCALE GENOMIC DNA]</scope>
    <source>
        <strain evidence="1 2">BEG34</strain>
    </source>
</reference>
<gene>
    <name evidence="1" type="ORF">F8M41_016656</name>
</gene>